<dbReference type="Proteomes" id="UP001597506">
    <property type="component" value="Unassembled WGS sequence"/>
</dbReference>
<dbReference type="RefSeq" id="WP_377932805.1">
    <property type="nucleotide sequence ID" value="NZ_JBHUMF010000008.1"/>
</dbReference>
<reference evidence="2" key="1">
    <citation type="journal article" date="2019" name="Int. J. Syst. Evol. Microbiol.">
        <title>The Global Catalogue of Microorganisms (GCM) 10K type strain sequencing project: providing services to taxonomists for standard genome sequencing and annotation.</title>
        <authorList>
            <consortium name="The Broad Institute Genomics Platform"/>
            <consortium name="The Broad Institute Genome Sequencing Center for Infectious Disease"/>
            <person name="Wu L."/>
            <person name="Ma J."/>
        </authorList>
    </citation>
    <scope>NUCLEOTIDE SEQUENCE [LARGE SCALE GENOMIC DNA]</scope>
    <source>
        <strain evidence="2">KCTC 3913</strain>
    </source>
</reference>
<dbReference type="EMBL" id="JBHUMF010000008">
    <property type="protein sequence ID" value="MFD2679847.1"/>
    <property type="molecule type" value="Genomic_DNA"/>
</dbReference>
<proteinExistence type="predicted"/>
<keyword evidence="2" id="KW-1185">Reference proteome</keyword>
<comment type="caution">
    <text evidence="1">The sequence shown here is derived from an EMBL/GenBank/DDBJ whole genome shotgun (WGS) entry which is preliminary data.</text>
</comment>
<sequence length="72" mass="8437">MNHYKRMEILFLPTERGMIKVHIYGYIRPRSLGHVFAEFNNVTVDAKGYNRNKTIIKTLTCLHNTLVNNKDS</sequence>
<accession>A0ABW5RN08</accession>
<gene>
    <name evidence="1" type="ORF">ACFSUL_03675</name>
</gene>
<organism evidence="1 2">
    <name type="scientific">Bacillus seohaeanensis</name>
    <dbReference type="NCBI Taxonomy" id="284580"/>
    <lineage>
        <taxon>Bacteria</taxon>
        <taxon>Bacillati</taxon>
        <taxon>Bacillota</taxon>
        <taxon>Bacilli</taxon>
        <taxon>Bacillales</taxon>
        <taxon>Bacillaceae</taxon>
        <taxon>Bacillus</taxon>
    </lineage>
</organism>
<evidence type="ECO:0000313" key="2">
    <source>
        <dbReference type="Proteomes" id="UP001597506"/>
    </source>
</evidence>
<protein>
    <submittedName>
        <fullName evidence="1">Uncharacterized protein</fullName>
    </submittedName>
</protein>
<evidence type="ECO:0000313" key="1">
    <source>
        <dbReference type="EMBL" id="MFD2679847.1"/>
    </source>
</evidence>
<name>A0ABW5RN08_9BACI</name>